<protein>
    <submittedName>
        <fullName evidence="3">Rubrerythrin</fullName>
    </submittedName>
</protein>
<dbReference type="GO" id="GO:0046872">
    <property type="term" value="F:metal ion binding"/>
    <property type="evidence" value="ECO:0007669"/>
    <property type="project" value="InterPro"/>
</dbReference>
<dbReference type="InterPro" id="IPR003251">
    <property type="entry name" value="Rr_diiron-bd_dom"/>
</dbReference>
<keyword evidence="1" id="KW-0175">Coiled coil</keyword>
<dbReference type="CDD" id="cd00657">
    <property type="entry name" value="Ferritin_like"/>
    <property type="match status" value="1"/>
</dbReference>
<accession>A0A0A0IGC9</accession>
<dbReference type="Gene3D" id="1.20.1260.10">
    <property type="match status" value="1"/>
</dbReference>
<evidence type="ECO:0000313" key="4">
    <source>
        <dbReference type="Proteomes" id="UP000030014"/>
    </source>
</evidence>
<dbReference type="InterPro" id="IPR009078">
    <property type="entry name" value="Ferritin-like_SF"/>
</dbReference>
<feature type="domain" description="Rubrerythrin diiron-binding" evidence="2">
    <location>
        <begin position="29"/>
        <end position="96"/>
    </location>
</feature>
<evidence type="ECO:0000313" key="3">
    <source>
        <dbReference type="EMBL" id="KGM99286.1"/>
    </source>
</evidence>
<sequence>MAYIRNYMGPYDNYVNNSQYDSHKVLPLIKSSIEGEKEDEMFYDYLIRLAPTQEQKDIIISIRDDERKHNKMYRNIYKDITGEEIVIKDEEKFKKPESYIAGIEQALFGELHAVEKYRTILHMLPPYSVYRDMVFEIITDEIKHAIKYNYILYLNCCKNKKLNLKNIKKDKKNNKEKNEKMKKRINEFGENVALASSTMVNRVKEKIKDEKLVENILVPGLILGIRSSYMGINKEEQNKIKVDMKQDLLIRYVGEVVGTVLDKVRDKVDLDKFMGEYILPQLMKED</sequence>
<name>A0A0A0IGC9_CLOBO</name>
<evidence type="ECO:0000259" key="2">
    <source>
        <dbReference type="Pfam" id="PF02915"/>
    </source>
</evidence>
<dbReference type="AlphaFoldDB" id="A0A0A0IGC9"/>
<gene>
    <name evidence="3" type="ORF">Z955_08330</name>
</gene>
<dbReference type="EMBL" id="JDRY01000037">
    <property type="protein sequence ID" value="KGM99286.1"/>
    <property type="molecule type" value="Genomic_DNA"/>
</dbReference>
<dbReference type="Proteomes" id="UP000030014">
    <property type="component" value="Unassembled WGS sequence"/>
</dbReference>
<dbReference type="InterPro" id="IPR012347">
    <property type="entry name" value="Ferritin-like"/>
</dbReference>
<dbReference type="SUPFAM" id="SSF47240">
    <property type="entry name" value="Ferritin-like"/>
    <property type="match status" value="1"/>
</dbReference>
<dbReference type="GO" id="GO:0016491">
    <property type="term" value="F:oxidoreductase activity"/>
    <property type="evidence" value="ECO:0007669"/>
    <property type="project" value="InterPro"/>
</dbReference>
<dbReference type="RefSeq" id="WP_039258667.1">
    <property type="nucleotide sequence ID" value="NZ_JDRY01000037.1"/>
</dbReference>
<proteinExistence type="predicted"/>
<feature type="coiled-coil region" evidence="1">
    <location>
        <begin position="157"/>
        <end position="191"/>
    </location>
</feature>
<dbReference type="Pfam" id="PF02915">
    <property type="entry name" value="Rubrerythrin"/>
    <property type="match status" value="1"/>
</dbReference>
<comment type="caution">
    <text evidence="3">The sequence shown here is derived from an EMBL/GenBank/DDBJ whole genome shotgun (WGS) entry which is preliminary data.</text>
</comment>
<evidence type="ECO:0000256" key="1">
    <source>
        <dbReference type="SAM" id="Coils"/>
    </source>
</evidence>
<reference evidence="3 4" key="1">
    <citation type="submission" date="2014-01" db="EMBL/GenBank/DDBJ databases">
        <title>Plasmidome dynamics in the species complex Clostridium novyi sensu lato converts strains of independent lineages into distinctly different pathogens.</title>
        <authorList>
            <person name="Skarin H."/>
            <person name="Segerman B."/>
        </authorList>
    </citation>
    <scope>NUCLEOTIDE SEQUENCE [LARGE SCALE GENOMIC DNA]</scope>
    <source>
        <strain evidence="3 4">DC5</strain>
    </source>
</reference>
<organism evidence="3 4">
    <name type="scientific">Clostridium botulinum C/D str. DC5</name>
    <dbReference type="NCBI Taxonomy" id="1443128"/>
    <lineage>
        <taxon>Bacteria</taxon>
        <taxon>Bacillati</taxon>
        <taxon>Bacillota</taxon>
        <taxon>Clostridia</taxon>
        <taxon>Eubacteriales</taxon>
        <taxon>Clostridiaceae</taxon>
        <taxon>Clostridium</taxon>
    </lineage>
</organism>